<accession>A0ABW1KGY6</accession>
<evidence type="ECO:0000256" key="1">
    <source>
        <dbReference type="SAM" id="Phobius"/>
    </source>
</evidence>
<feature type="transmembrane region" description="Helical" evidence="1">
    <location>
        <begin position="275"/>
        <end position="297"/>
    </location>
</feature>
<proteinExistence type="predicted"/>
<protein>
    <submittedName>
        <fullName evidence="2">Low temperature requirement protein A</fullName>
    </submittedName>
</protein>
<evidence type="ECO:0000313" key="2">
    <source>
        <dbReference type="EMBL" id="MFC6020452.1"/>
    </source>
</evidence>
<dbReference type="PANTHER" id="PTHR36840">
    <property type="entry name" value="BLL5714 PROTEIN"/>
    <property type="match status" value="1"/>
</dbReference>
<feature type="transmembrane region" description="Helical" evidence="1">
    <location>
        <begin position="140"/>
        <end position="156"/>
    </location>
</feature>
<dbReference type="RefSeq" id="WP_377427664.1">
    <property type="nucleotide sequence ID" value="NZ_JBHSPR010000032.1"/>
</dbReference>
<feature type="transmembrane region" description="Helical" evidence="1">
    <location>
        <begin position="234"/>
        <end position="254"/>
    </location>
</feature>
<comment type="caution">
    <text evidence="2">The sequence shown here is derived from an EMBL/GenBank/DDBJ whole genome shotgun (WGS) entry which is preliminary data.</text>
</comment>
<evidence type="ECO:0000313" key="3">
    <source>
        <dbReference type="Proteomes" id="UP001596203"/>
    </source>
</evidence>
<name>A0ABW1KGY6_9ACTN</name>
<feature type="transmembrane region" description="Helical" evidence="1">
    <location>
        <begin position="20"/>
        <end position="37"/>
    </location>
</feature>
<gene>
    <name evidence="2" type="ORF">ACFP2T_30320</name>
</gene>
<sequence length="382" mass="42240">MKIGRGQLERDLRQPRQSTYVELFFDLIYIFIFFRLAQSLLDRLTWVGAYQTLILLLAVWWVWAYTNLVTDTLDSRRLRLQLLVIGTMFGSLLLSTTIPEAFEQRALLFAITYVAVNLGRSTGMAILLYGHPLSRRPMRGAIWFAFSAIFWLTGALSEDERRLVLWGIAILIDYFAAFAGWPTPKLGRTGAGEWNLAGEHIAERYRQFTIIALGETVAVTGRTLHESDFTPHRVVAFALAFATSALLYWTYFHRTRERLGTPFSGAAEPANRTKLAGFAHLLMAAGVVLITVADQLVISNPTASARTSWVAVIVGGPALFLVGHVLLGRKVFVRVTRPRLIGAGVLIAAGPALVSLPALAVVAVVIVVLTAIVCYELALPRD</sequence>
<keyword evidence="3" id="KW-1185">Reference proteome</keyword>
<keyword evidence="1" id="KW-1133">Transmembrane helix</keyword>
<dbReference type="EMBL" id="JBHSPR010000032">
    <property type="protein sequence ID" value="MFC6020452.1"/>
    <property type="molecule type" value="Genomic_DNA"/>
</dbReference>
<keyword evidence="1" id="KW-0472">Membrane</keyword>
<feature type="transmembrane region" description="Helical" evidence="1">
    <location>
        <begin position="106"/>
        <end position="128"/>
    </location>
</feature>
<feature type="transmembrane region" description="Helical" evidence="1">
    <location>
        <begin position="44"/>
        <end position="66"/>
    </location>
</feature>
<feature type="transmembrane region" description="Helical" evidence="1">
    <location>
        <begin position="309"/>
        <end position="328"/>
    </location>
</feature>
<dbReference type="Proteomes" id="UP001596203">
    <property type="component" value="Unassembled WGS sequence"/>
</dbReference>
<feature type="transmembrane region" description="Helical" evidence="1">
    <location>
        <begin position="340"/>
        <end position="373"/>
    </location>
</feature>
<dbReference type="PANTHER" id="PTHR36840:SF1">
    <property type="entry name" value="BLL5714 PROTEIN"/>
    <property type="match status" value="1"/>
</dbReference>
<feature type="transmembrane region" description="Helical" evidence="1">
    <location>
        <begin position="163"/>
        <end position="181"/>
    </location>
</feature>
<organism evidence="2 3">
    <name type="scientific">Plantactinospora solaniradicis</name>
    <dbReference type="NCBI Taxonomy" id="1723736"/>
    <lineage>
        <taxon>Bacteria</taxon>
        <taxon>Bacillati</taxon>
        <taxon>Actinomycetota</taxon>
        <taxon>Actinomycetes</taxon>
        <taxon>Micromonosporales</taxon>
        <taxon>Micromonosporaceae</taxon>
        <taxon>Plantactinospora</taxon>
    </lineage>
</organism>
<dbReference type="Pfam" id="PF06772">
    <property type="entry name" value="LtrA"/>
    <property type="match status" value="1"/>
</dbReference>
<dbReference type="InterPro" id="IPR010640">
    <property type="entry name" value="Low_temperature_requirement_A"/>
</dbReference>
<keyword evidence="1" id="KW-0812">Transmembrane</keyword>
<reference evidence="3" key="1">
    <citation type="journal article" date="2019" name="Int. J. Syst. Evol. Microbiol.">
        <title>The Global Catalogue of Microorganisms (GCM) 10K type strain sequencing project: providing services to taxonomists for standard genome sequencing and annotation.</title>
        <authorList>
            <consortium name="The Broad Institute Genomics Platform"/>
            <consortium name="The Broad Institute Genome Sequencing Center for Infectious Disease"/>
            <person name="Wu L."/>
            <person name="Ma J."/>
        </authorList>
    </citation>
    <scope>NUCLEOTIDE SEQUENCE [LARGE SCALE GENOMIC DNA]</scope>
    <source>
        <strain evidence="3">ZS-35-S2</strain>
    </source>
</reference>